<feature type="domain" description="DUF7507" evidence="4">
    <location>
        <begin position="3017"/>
        <end position="3113"/>
    </location>
</feature>
<dbReference type="InterPro" id="IPR055354">
    <property type="entry name" value="DUF7507"/>
</dbReference>
<feature type="domain" description="DUF7507" evidence="4">
    <location>
        <begin position="1261"/>
        <end position="1358"/>
    </location>
</feature>
<feature type="domain" description="DUF7507" evidence="4">
    <location>
        <begin position="2430"/>
        <end position="2544"/>
    </location>
</feature>
<dbReference type="RefSeq" id="WP_085863843.1">
    <property type="nucleotide sequence ID" value="NZ_FWFT01000002.1"/>
</dbReference>
<dbReference type="PANTHER" id="PTHR34819:SF3">
    <property type="entry name" value="CELL SURFACE PROTEIN"/>
    <property type="match status" value="1"/>
</dbReference>
<dbReference type="InterPro" id="IPR001434">
    <property type="entry name" value="OmcB-like_DUF11"/>
</dbReference>
<dbReference type="Pfam" id="PF01345">
    <property type="entry name" value="DUF11"/>
    <property type="match status" value="1"/>
</dbReference>
<organism evidence="5 6">
    <name type="scientific">Pseudooctadecabacter jejudonensis</name>
    <dbReference type="NCBI Taxonomy" id="1391910"/>
    <lineage>
        <taxon>Bacteria</taxon>
        <taxon>Pseudomonadati</taxon>
        <taxon>Pseudomonadota</taxon>
        <taxon>Alphaproteobacteria</taxon>
        <taxon>Rhodobacterales</taxon>
        <taxon>Paracoccaceae</taxon>
        <taxon>Pseudooctadecabacter</taxon>
    </lineage>
</organism>
<dbReference type="OrthoDB" id="9773411at2"/>
<evidence type="ECO:0000256" key="2">
    <source>
        <dbReference type="SAM" id="SignalP"/>
    </source>
</evidence>
<feature type="domain" description="DUF7507" evidence="4">
    <location>
        <begin position="354"/>
        <end position="459"/>
    </location>
</feature>
<feature type="domain" description="DUF7507" evidence="4">
    <location>
        <begin position="2557"/>
        <end position="2659"/>
    </location>
</feature>
<feature type="domain" description="DUF7507" evidence="4">
    <location>
        <begin position="1833"/>
        <end position="1939"/>
    </location>
</feature>
<evidence type="ECO:0000313" key="6">
    <source>
        <dbReference type="Proteomes" id="UP000193623"/>
    </source>
</evidence>
<name>A0A1Y5S1Q5_9RHOB</name>
<feature type="domain" description="DUF7507" evidence="4">
    <location>
        <begin position="2182"/>
        <end position="2287"/>
    </location>
</feature>
<feature type="domain" description="DUF7507" evidence="4">
    <location>
        <begin position="2907"/>
        <end position="3003"/>
    </location>
</feature>
<sequence length="4019" mass="414051">MVVSEGDVLKRTLAKWFGAAAIVAAMVSAPIEAQATPFTTTVPNEGISLPGPYPEAGGVAIVLIGANGQVYYQFSDPAGAFRGFQFRGSPSGFRGNPFTINNPIPLDCGVRTCSDYFGTRIDRMYVRFSAYDGDTQTNGFDEDDIDLIMNGVNVGNWSDIRTEKTDNSGTQSFGFEQGFGNNSFNTGWFFSDDPVLMDNILTTQQTTTQVFDSDPNDNYWDFRRGNSLPSESLRTIAPGYEFEKTADRTTFAAAGEVVTYSFLITNIGSVDINDIRVTDDRIVTPITCAATFLPKTTSSGTTSSTTCTGQYTITQDDFDSQTVTNIAQASGTPEFGSLGAVQDTVTITSSTALAPGIEVLKSADRAAFSTVGEVITYTYVINNTGNTTLTDVVLTDDKIPGNICTIASLVPQAPNDTTTCTATYTVTQDDIDDFALSGQQLVNVATVASQDPNGANVGDTDDERLDGPAAAPALTITKTAIQGNFDAVNDLLQFEIAIQNTGNVTWPAAPAITDPLITNAGGSVVCPAGTVAPNATIICTGDYRITQPDLNAEEVENIATADITVGGVPITGTADVTVPAVITTGLTIVKRLPAGADTTFDALGDTIDYEYVLTNTGTVDLFNPTITDDKVSVSCPVTTIGAGASITCTSDAPHVVDQDDLDAGFVTNIASASSTTQTGDTVDTDDTSLTVNADQMPALLLDKAADPVPAGSFQNGQVVNYTFTVTNTGNTTLTAPIFIDDDRIGAPFECAPGPIPPAPVTGSQIVCVNTYTLDNDDVAAGFVTNRATASSGATTSNEDTAIVFDLGAPDLDLTKTLTNPAQTFSSLTDTIDYTFTVRNSGTTTITSSQVISINDPKVTSVTCAQPATLIPGGTFTCTGSLDTISQADIDAGQIGNTATASFTDPFGNIVTSPSSTATIPSSVVPAMSLVKTGPADFGAVGSTVTYTFDLTNDSAQTIAMAEVTDVKIPALDCTFTNIAPFSTVSCTGDYEVTQADLDLGTIDNVANASGTAPTGEILSATASETVTADPATQIRALSLDKTANVSSFAAVGDEIRYNFSVTNTGTLTLNDIVVTDPQVGLTCTIPRLAPMITDDTTCIAAHTVTQDDIDAGSFDNVAEANAPGAPTSQSSVSTPGPTRTATFTVEKTANDTTDVQEGQVITYSHVVTNTGNTTLDNITLTDTHTSASGTATLTFAPSNVITTLGPNETATVTTRYTVTQDDIDAGNDLTNTVSATATPQAGLTPPTATDDEIVDVEDAVPAISVVKSENDNSGTFGSLPSSELYTFSVTNDGNVTLTGFTLTDDLTGFTCPLPSIPVGGTVNFCADGTTALQDTYDITQADIDRAQLTNTVTVTDGTLTATDDVTLTGPAQVAAITMVKTATSGANFSDLGDEVTYDYVVTNAGNITLRGPITVTDDKTTVTCPITPAAGIPPSGTLTCTATYAVTQQDLNAGFVTNEAEAFVTQTIVPGGPTTVGSGLETETVTATQTPSLDIEKVITPGTPTTFAALTDSLSYDFTITNNGNVTIEAPITVNDDQIGNGLTCATVDLDPGESAQCTHIWTATQPAIDASQITNTASPVATFGGNPVPSDSDSVIAVAIQSPELSIIKTFDLANSGSFAAGQTFTYDFRVTNEGNTTITTQPVVNDSIIDPASLMLLGTFPAGGLLPGQFLDYTGTYAVTLTDVQLGSITNTATASADGITSPPASVVTPDTADPALSIVKEADVTSFSTLGEIITYTYTVTNTSDGAPAPAFANAITVEDDRISGTISCPAGPGGQLLVGQSVECTATYAVTQADLDAGTVVNSAVAETVFGGQDVLSPAAIEEVTGVQEPELSLLKEVIAGNDPAAEGDMITYRMTAENEGNQTLSNVQITDPRIPDLTCTVGGIAAPTIVNLAPGGILICEGSYTVQQSDIDVQDLSNTATTTATNPSGTPVSATDTATQQVEAFDPSLLVVKSLTSGEPGSDYSAEGEEMTFRISVTNNGNITLDDVSVTDSIVAGQCDIGTLAPGDTDTNCEFVYSVTQTDIDNGFIDNIATAEGQPRTPDADEITQTGTLRSIGPAREPGFSLVKEADLDDFAADNVTITYTYTVANTGNVTLFETPVIDDDKIGTVTCPPLTAMGIPPLGFITCTATYDTTQADVDNGGVTNIANVSSTEVPFDPNNPNGAEASETVPSVRTPGVSIEKVANATANVAEGDTITYTYTIRNTGNVTLTDIMLDDQHTSASGTAALSIQPSATVSTLAPNGTATLTADYVVTQADIDAGAALTNTVSLTSTSPDGTSPTATDDASVTPEAEAPAIQANKTVSANTGLEAGDIVTFDITVENIGNVTLDQITLTDRLSRIDGSRITPNPTPSLVSGDGADLSPGEVWTYQIVHTLTQDDVDAGGLSNSATATGTSPFDTDVSDVSNNGAGAGNTSTPFVIPANPSIEATKTVLVENTGVDETVTFEIVLRNTGNVTLTGVAVSDDTLTRADGTELTLTSGPSFAGASSGSPEGTLQVDETARYLATYVLTQPDVDAGGVSNVATGSGTPPTGLPVTDDVDTPATVTIPAEPSITMNKILSAGGPTFDAVDDVLTYQFIVTNTGNITLTDPITISDPLITDAGGTIVCPAPPLAPGAVATCEGSYSIIQTDIDTGQVDNTATASVPGADPVTDSTSTPALQLPALEVVKEAEVIASADFIVGAEVDYTYTVTNTGNLTLTDPITVEDNLIDTVVCPALPAGGLAPQGALVCMATYTVTSTDVQLSSVTNLASASSGAVESPLTSETIPADGVPSLTVEKVIRTVTDASDTPLADGTFSAIGDKLTYEYIITNSGTVSFASDITITDDYFDDPIACYVPDATNPDLIPTETVSCFATYTITQEDLDAETVLNTAFAQTIFGNDPATPVSSAPVTEEVLADTAPALETVKTVNPTRYDAIGDVLTYTITTTNTGNQTLTNIVVTDSLIPDLVCEVATLAPGQDFTCSPTLTITQAEMDSGELVNLAGAQGLTPDGENVTGSLGDATAVGPDTTPGISLVKTANPSPFGPVGSAVTYAFAVTNDGPFTLRNLEVTDPLIPGFSCTIAQLAVGATDNVSCSASYTVTQQNVDDGTIENTATVTGETLFDRPTSATDTITTDGPDAAPSLEVVKTAQVPSTTLGETITYTLRVTNTGNVTLDEPVITDRMTRIGTGRPTFLTTPFELVSGDLDGDDRIDVDEVWIYRATYEILQSDINAGGVSNTVTAVTAGPDGTPAQDVSDEGDASNGDDNPTLVPITADPVLDVTKTVQVAAAAVGEIVTFRIEAANRGNVDILNVEVTDTLTRNDGTDLSDQVSAPVRVAPNASETILAPGEVFAWTVDYEITQDDVDAGGISNVANVFGVGPLGDFVSDSSDNGDDGDGNVVNDPTAIVIAPAPQLDVVKTVTSADPTGAGSVVTFDIVASNLGNVSLSGLTLTDTLTRGDGTPLTPDSISPAAVSGQTIAGGASLTWTVTYTLTQDDVDNGSISNTASVTGTTPTGLPVTDVSDNGDDTDGNVINDATGVVIPQDPALIVNKVASVPERIVDTTIETVFTITVENAGNVTHRDLSVLDDMTAFVAPATLLSVSTPVVTGLAEGGANSGYNGTTVTQTLASGSTLNVGDTATIAITVRYDIAAGSPAGQNTAVVSSDFTAADLTASTGVAASDADPDILADKAITSAGPYQAGSVIDYEITFTNRNSTPEADLTLVDLLPAGLTYVPDSATFNGASTPAPDRTGRRLEWNGVTIGGGDTVTITLSALLLDGVGTYTNEVFVLDNQGDQISNAATATFTVSPEAVFDCTDVIGKVFDDVNGNGYQDPPPDARAPISDQTFNDGKFAVTPEVIDQQERGEPGLAGVHLVTVRGDIITTDAYGRFSVPCAELPGPTGANFTLKLDDRSLPTGYRVTSENPRTLRLTAGIMAEMNFGATLANLVDIDLLAAAFVAGSDQPVAGLEQGVDGLISQIESTPSVLRLTYYTNGESDQTARARLAAVEALINDRWRGPYRLRIETTIARVQ</sequence>
<feature type="domain" description="DUF7507" evidence="4">
    <location>
        <begin position="1603"/>
        <end position="1705"/>
    </location>
</feature>
<feature type="domain" description="DUF7507" evidence="4">
    <location>
        <begin position="1491"/>
        <end position="1589"/>
    </location>
</feature>
<feature type="region of interest" description="Disordered" evidence="1">
    <location>
        <begin position="3492"/>
        <end position="3514"/>
    </location>
</feature>
<proteinExistence type="predicted"/>
<dbReference type="InterPro" id="IPR013783">
    <property type="entry name" value="Ig-like_fold"/>
</dbReference>
<protein>
    <recommendedName>
        <fullName evidence="7">DUF11 domain-containing protein</fullName>
    </recommendedName>
</protein>
<feature type="domain" description="DUF7507" evidence="4">
    <location>
        <begin position="2802"/>
        <end position="2884"/>
    </location>
</feature>
<feature type="domain" description="DUF7507" evidence="4">
    <location>
        <begin position="3264"/>
        <end position="3375"/>
    </location>
</feature>
<reference evidence="5 6" key="1">
    <citation type="submission" date="2017-03" db="EMBL/GenBank/DDBJ databases">
        <authorList>
            <person name="Afonso C.L."/>
            <person name="Miller P.J."/>
            <person name="Scott M.A."/>
            <person name="Spackman E."/>
            <person name="Goraichik I."/>
            <person name="Dimitrov K.M."/>
            <person name="Suarez D.L."/>
            <person name="Swayne D.E."/>
        </authorList>
    </citation>
    <scope>NUCLEOTIDE SEQUENCE [LARGE SCALE GENOMIC DNA]</scope>
    <source>
        <strain evidence="5 6">CECT 8397</strain>
    </source>
</reference>
<feature type="domain" description="DUF11" evidence="3">
    <location>
        <begin position="3683"/>
        <end position="3794"/>
    </location>
</feature>
<feature type="domain" description="DUF7507" evidence="4">
    <location>
        <begin position="2669"/>
        <end position="2764"/>
    </location>
</feature>
<evidence type="ECO:0008006" key="7">
    <source>
        <dbReference type="Google" id="ProtNLM"/>
    </source>
</evidence>
<feature type="compositionally biased region" description="Polar residues" evidence="1">
    <location>
        <begin position="1126"/>
        <end position="1138"/>
    </location>
</feature>
<feature type="domain" description="DUF7507" evidence="4">
    <location>
        <begin position="3128"/>
        <end position="3241"/>
    </location>
</feature>
<feature type="compositionally biased region" description="Polar residues" evidence="1">
    <location>
        <begin position="2276"/>
        <end position="2292"/>
    </location>
</feature>
<dbReference type="Pfam" id="PF24346">
    <property type="entry name" value="DUF7507"/>
    <property type="match status" value="28"/>
</dbReference>
<feature type="domain" description="DUF7507" evidence="4">
    <location>
        <begin position="1375"/>
        <end position="1466"/>
    </location>
</feature>
<dbReference type="Gene3D" id="2.60.40.10">
    <property type="entry name" value="Immunoglobulins"/>
    <property type="match status" value="1"/>
</dbReference>
<dbReference type="InterPro" id="IPR047589">
    <property type="entry name" value="DUF11_rpt"/>
</dbReference>
<feature type="region of interest" description="Disordered" evidence="1">
    <location>
        <begin position="3231"/>
        <end position="3254"/>
    </location>
</feature>
<feature type="domain" description="DUF7507" evidence="4">
    <location>
        <begin position="925"/>
        <end position="1018"/>
    </location>
</feature>
<feature type="region of interest" description="Disordered" evidence="1">
    <location>
        <begin position="2276"/>
        <end position="2298"/>
    </location>
</feature>
<keyword evidence="2" id="KW-0732">Signal</keyword>
<dbReference type="EMBL" id="FWFT01000002">
    <property type="protein sequence ID" value="SLN30627.1"/>
    <property type="molecule type" value="Genomic_DNA"/>
</dbReference>
<feature type="region of interest" description="Disordered" evidence="1">
    <location>
        <begin position="1118"/>
        <end position="1138"/>
    </location>
</feature>
<feature type="chain" id="PRO_5012034483" description="DUF11 domain-containing protein" evidence="2">
    <location>
        <begin position="36"/>
        <end position="4019"/>
    </location>
</feature>
<dbReference type="Proteomes" id="UP000193623">
    <property type="component" value="Unassembled WGS sequence"/>
</dbReference>
<feature type="domain" description="DUF7507" evidence="4">
    <location>
        <begin position="3399"/>
        <end position="3508"/>
    </location>
</feature>
<dbReference type="NCBIfam" id="TIGR01451">
    <property type="entry name" value="B_ant_repeat"/>
    <property type="match status" value="12"/>
</dbReference>
<feature type="domain" description="DUF7507" evidence="4">
    <location>
        <begin position="471"/>
        <end position="564"/>
    </location>
</feature>
<feature type="signal peptide" evidence="2">
    <location>
        <begin position="1"/>
        <end position="35"/>
    </location>
</feature>
<evidence type="ECO:0000259" key="4">
    <source>
        <dbReference type="Pfam" id="PF24346"/>
    </source>
</evidence>
<keyword evidence="6" id="KW-1185">Reference proteome</keyword>
<feature type="domain" description="DUF7507" evidence="4">
    <location>
        <begin position="2067"/>
        <end position="2159"/>
    </location>
</feature>
<feature type="domain" description="DUF7507" evidence="4">
    <location>
        <begin position="808"/>
        <end position="912"/>
    </location>
</feature>
<feature type="domain" description="DUF7507" evidence="4">
    <location>
        <begin position="586"/>
        <end position="683"/>
    </location>
</feature>
<evidence type="ECO:0000313" key="5">
    <source>
        <dbReference type="EMBL" id="SLN30627.1"/>
    </source>
</evidence>
<feature type="domain" description="DUF7507" evidence="4">
    <location>
        <begin position="238"/>
        <end position="336"/>
    </location>
</feature>
<feature type="compositionally biased region" description="Low complexity" evidence="1">
    <location>
        <begin position="3496"/>
        <end position="3507"/>
    </location>
</feature>
<feature type="domain" description="DUF7507" evidence="4">
    <location>
        <begin position="2300"/>
        <end position="2410"/>
    </location>
</feature>
<feature type="region of interest" description="Disordered" evidence="1">
    <location>
        <begin position="2157"/>
        <end position="2176"/>
    </location>
</feature>
<dbReference type="PANTHER" id="PTHR34819">
    <property type="entry name" value="LARGE CYSTEINE-RICH PERIPLASMIC PROTEIN OMCB"/>
    <property type="match status" value="1"/>
</dbReference>
<feature type="domain" description="DUF7507" evidence="4">
    <location>
        <begin position="697"/>
        <end position="795"/>
    </location>
</feature>
<dbReference type="InterPro" id="IPR051172">
    <property type="entry name" value="Chlamydia_OmcB"/>
</dbReference>
<feature type="domain" description="DUF7507" evidence="4">
    <location>
        <begin position="1717"/>
        <end position="1813"/>
    </location>
</feature>
<gene>
    <name evidence="5" type="ORF">PSJ8397_01395</name>
</gene>
<evidence type="ECO:0000256" key="1">
    <source>
        <dbReference type="SAM" id="MobiDB-lite"/>
    </source>
</evidence>
<feature type="domain" description="DUF7507" evidence="4">
    <location>
        <begin position="1952"/>
        <end position="2046"/>
    </location>
</feature>
<evidence type="ECO:0000259" key="3">
    <source>
        <dbReference type="Pfam" id="PF01345"/>
    </source>
</evidence>
<feature type="domain" description="DUF7507" evidence="4">
    <location>
        <begin position="1142"/>
        <end position="1242"/>
    </location>
</feature>
<accession>A0A1Y5S1Q5</accession>
<feature type="domain" description="DUF7507" evidence="4">
    <location>
        <begin position="1036"/>
        <end position="1123"/>
    </location>
</feature>